<evidence type="ECO:0000313" key="4">
    <source>
        <dbReference type="Proteomes" id="UP000292362"/>
    </source>
</evidence>
<sequence>MNFPLDIKIDVFKSIEVDLEPQLETKKPKRRPNDDYDYEDPFIEQLENEYEAVELECNLSSFFIYSGKMPFDRQKVIKKYENEVKKAGTKDRKKRKDIIKEECTVKRCKIMEEIKEGTTELENKFLEIFLLQLIIENVDVNTFLQEMKELNKDINEKWIDKEYLKLKSKEIQCEFERYKNEITSLIGLKCHKHTDDLPVCKKDLFNSVFYDMVVIFIDLSFKLLYLESYLNETKRITEDVAKKRIYNDLYKIFPEGCDCYKSLGYNIFRYKQRKKSDKTTDTDTEMMTSIIGSLDKDSLTKDSEFFDTQIIENKNTEETFETQDDEKPI</sequence>
<dbReference type="AlphaFoldDB" id="A0A4Q9L4M8"/>
<dbReference type="Proteomes" id="UP000292362">
    <property type="component" value="Unassembled WGS sequence"/>
</dbReference>
<dbReference type="EMBL" id="PITJ01000472">
    <property type="protein sequence ID" value="TBU02478.1"/>
    <property type="molecule type" value="Genomic_DNA"/>
</dbReference>
<evidence type="ECO:0000313" key="1">
    <source>
        <dbReference type="EMBL" id="TBU02478.1"/>
    </source>
</evidence>
<evidence type="ECO:0000313" key="2">
    <source>
        <dbReference type="EMBL" id="TBU12688.1"/>
    </source>
</evidence>
<keyword evidence="3" id="KW-1185">Reference proteome</keyword>
<dbReference type="VEuPathDB" id="MicrosporidiaDB:CWI37_0472p0020"/>
<proteinExistence type="predicted"/>
<dbReference type="VEuPathDB" id="MicrosporidiaDB:CWI38_0668p0020"/>
<gene>
    <name evidence="1" type="ORF">CWI37_0472p0020</name>
    <name evidence="2" type="ORF">CWI38_0668p0020</name>
</gene>
<accession>A0A4Q9L4M8</accession>
<protein>
    <submittedName>
        <fullName evidence="1">Uncharacterized protein</fullName>
    </submittedName>
</protein>
<organism evidence="1 4">
    <name type="scientific">Hamiltosporidium tvaerminnensis</name>
    <dbReference type="NCBI Taxonomy" id="1176355"/>
    <lineage>
        <taxon>Eukaryota</taxon>
        <taxon>Fungi</taxon>
        <taxon>Fungi incertae sedis</taxon>
        <taxon>Microsporidia</taxon>
        <taxon>Dubosqiidae</taxon>
        <taxon>Hamiltosporidium</taxon>
    </lineage>
</organism>
<comment type="caution">
    <text evidence="1">The sequence shown here is derived from an EMBL/GenBank/DDBJ whole genome shotgun (WGS) entry which is preliminary data.</text>
</comment>
<reference evidence="3 4" key="1">
    <citation type="submission" date="2017-12" db="EMBL/GenBank/DDBJ databases">
        <authorList>
            <person name="Pombert J.-F."/>
            <person name="Haag K.L."/>
            <person name="Ebert D."/>
        </authorList>
    </citation>
    <scope>NUCLEOTIDE SEQUENCE [LARGE SCALE GENOMIC DNA]</scope>
    <source>
        <strain evidence="1">FI-OER-3-3</strain>
        <strain evidence="2">IL-G-3</strain>
    </source>
</reference>
<dbReference type="OrthoDB" id="2196297at2759"/>
<evidence type="ECO:0000313" key="3">
    <source>
        <dbReference type="Proteomes" id="UP000292282"/>
    </source>
</evidence>
<name>A0A4Q9L4M8_9MICR</name>
<dbReference type="EMBL" id="PITK01000668">
    <property type="protein sequence ID" value="TBU12688.1"/>
    <property type="molecule type" value="Genomic_DNA"/>
</dbReference>
<dbReference type="Proteomes" id="UP000292282">
    <property type="component" value="Unassembled WGS sequence"/>
</dbReference>